<sequence>MGRKTDELELAEALRYAEIPKLPQELTAASRKIWVSAIAKISKINGETSYAIVRNDYGKAPRVVKVFGEPAAISGIVAVYPYEFLEKELYASYKTEQEKSALLSKVYGYTEKKIAELPQEDRDRMFYSYLIDTQRKCQSRR</sequence>
<accession>A0A9D9IH00</accession>
<name>A0A9D9IH00_9BACT</name>
<evidence type="ECO:0000313" key="2">
    <source>
        <dbReference type="Proteomes" id="UP000823604"/>
    </source>
</evidence>
<comment type="caution">
    <text evidence="1">The sequence shown here is derived from an EMBL/GenBank/DDBJ whole genome shotgun (WGS) entry which is preliminary data.</text>
</comment>
<reference evidence="1" key="1">
    <citation type="submission" date="2020-10" db="EMBL/GenBank/DDBJ databases">
        <authorList>
            <person name="Gilroy R."/>
        </authorList>
    </citation>
    <scope>NUCLEOTIDE SEQUENCE</scope>
    <source>
        <strain evidence="1">B1-8020</strain>
    </source>
</reference>
<protein>
    <submittedName>
        <fullName evidence="1">Uncharacterized protein</fullName>
    </submittedName>
</protein>
<gene>
    <name evidence="1" type="ORF">IAB81_02780</name>
</gene>
<proteinExistence type="predicted"/>
<organism evidence="1 2">
    <name type="scientific">Candidatus Merdivivens pullicola</name>
    <dbReference type="NCBI Taxonomy" id="2840872"/>
    <lineage>
        <taxon>Bacteria</taxon>
        <taxon>Pseudomonadati</taxon>
        <taxon>Bacteroidota</taxon>
        <taxon>Bacteroidia</taxon>
        <taxon>Bacteroidales</taxon>
        <taxon>Muribaculaceae</taxon>
        <taxon>Muribaculaceae incertae sedis</taxon>
        <taxon>Candidatus Merdivivens</taxon>
    </lineage>
</organism>
<dbReference type="AlphaFoldDB" id="A0A9D9IH00"/>
<dbReference type="Proteomes" id="UP000823604">
    <property type="component" value="Unassembled WGS sequence"/>
</dbReference>
<reference evidence="1" key="2">
    <citation type="journal article" date="2021" name="PeerJ">
        <title>Extensive microbial diversity within the chicken gut microbiome revealed by metagenomics and culture.</title>
        <authorList>
            <person name="Gilroy R."/>
            <person name="Ravi A."/>
            <person name="Getino M."/>
            <person name="Pursley I."/>
            <person name="Horton D.L."/>
            <person name="Alikhan N.F."/>
            <person name="Baker D."/>
            <person name="Gharbi K."/>
            <person name="Hall N."/>
            <person name="Watson M."/>
            <person name="Adriaenssens E.M."/>
            <person name="Foster-Nyarko E."/>
            <person name="Jarju S."/>
            <person name="Secka A."/>
            <person name="Antonio M."/>
            <person name="Oren A."/>
            <person name="Chaudhuri R.R."/>
            <person name="La Ragione R."/>
            <person name="Hildebrand F."/>
            <person name="Pallen M.J."/>
        </authorList>
    </citation>
    <scope>NUCLEOTIDE SEQUENCE</scope>
    <source>
        <strain evidence="1">B1-8020</strain>
    </source>
</reference>
<dbReference type="EMBL" id="JADIMA010000028">
    <property type="protein sequence ID" value="MBO8472538.1"/>
    <property type="molecule type" value="Genomic_DNA"/>
</dbReference>
<evidence type="ECO:0000313" key="1">
    <source>
        <dbReference type="EMBL" id="MBO8472538.1"/>
    </source>
</evidence>